<dbReference type="InterPro" id="IPR006046">
    <property type="entry name" value="Alpha_amylase"/>
</dbReference>
<dbReference type="PANTHER" id="PTHR43447">
    <property type="entry name" value="ALPHA-AMYLASE"/>
    <property type="match status" value="1"/>
</dbReference>
<dbReference type="InterPro" id="IPR013780">
    <property type="entry name" value="Glyco_hydro_b"/>
</dbReference>
<organism evidence="15 16">
    <name type="scientific">Ganoderma sinense ZZ0214-1</name>
    <dbReference type="NCBI Taxonomy" id="1077348"/>
    <lineage>
        <taxon>Eukaryota</taxon>
        <taxon>Fungi</taxon>
        <taxon>Dikarya</taxon>
        <taxon>Basidiomycota</taxon>
        <taxon>Agaricomycotina</taxon>
        <taxon>Agaricomycetes</taxon>
        <taxon>Polyporales</taxon>
        <taxon>Polyporaceae</taxon>
        <taxon>Ganoderma</taxon>
    </lineage>
</organism>
<dbReference type="InterPro" id="IPR017853">
    <property type="entry name" value="GH"/>
</dbReference>
<evidence type="ECO:0000256" key="5">
    <source>
        <dbReference type="ARBA" id="ARBA00022723"/>
    </source>
</evidence>
<dbReference type="GO" id="GO:0046872">
    <property type="term" value="F:metal ion binding"/>
    <property type="evidence" value="ECO:0007669"/>
    <property type="project" value="UniProtKB-KW"/>
</dbReference>
<keyword evidence="16" id="KW-1185">Reference proteome</keyword>
<dbReference type="GO" id="GO:0004556">
    <property type="term" value="F:alpha-amylase activity"/>
    <property type="evidence" value="ECO:0007669"/>
    <property type="project" value="UniProtKB-UniRule"/>
</dbReference>
<evidence type="ECO:0000256" key="10">
    <source>
        <dbReference type="RuleBase" id="RU003615"/>
    </source>
</evidence>
<evidence type="ECO:0000313" key="15">
    <source>
        <dbReference type="EMBL" id="PIL33242.1"/>
    </source>
</evidence>
<keyword evidence="5" id="KW-0479">Metal-binding</keyword>
<keyword evidence="7" id="KW-0106">Calcium</keyword>
<keyword evidence="9 11" id="KW-0326">Glycosidase</keyword>
<reference evidence="15 16" key="1">
    <citation type="journal article" date="2015" name="Sci. Rep.">
        <title>Chromosome-level genome map provides insights into diverse defense mechanisms in the medicinal fungus Ganoderma sinense.</title>
        <authorList>
            <person name="Zhu Y."/>
            <person name="Xu J."/>
            <person name="Sun C."/>
            <person name="Zhou S."/>
            <person name="Xu H."/>
            <person name="Nelson D.R."/>
            <person name="Qian J."/>
            <person name="Song J."/>
            <person name="Luo H."/>
            <person name="Xiang L."/>
            <person name="Li Y."/>
            <person name="Xu Z."/>
            <person name="Ji A."/>
            <person name="Wang L."/>
            <person name="Lu S."/>
            <person name="Hayward A."/>
            <person name="Sun W."/>
            <person name="Li X."/>
            <person name="Schwartz D.C."/>
            <person name="Wang Y."/>
            <person name="Chen S."/>
        </authorList>
    </citation>
    <scope>NUCLEOTIDE SEQUENCE [LARGE SCALE GENOMIC DNA]</scope>
    <source>
        <strain evidence="15 16">ZZ0214-1</strain>
    </source>
</reference>
<feature type="domain" description="Glycosyl hydrolase family 13 catalytic" evidence="14">
    <location>
        <begin position="42"/>
        <end position="388"/>
    </location>
</feature>
<evidence type="ECO:0000256" key="3">
    <source>
        <dbReference type="ARBA" id="ARBA00008061"/>
    </source>
</evidence>
<dbReference type="CDD" id="cd11317">
    <property type="entry name" value="AmyAc_bac_euk_AmyA"/>
    <property type="match status" value="1"/>
</dbReference>
<dbReference type="Gene3D" id="3.20.20.80">
    <property type="entry name" value="Glycosidases"/>
    <property type="match status" value="1"/>
</dbReference>
<evidence type="ECO:0000259" key="14">
    <source>
        <dbReference type="SMART" id="SM00642"/>
    </source>
</evidence>
<sequence length="483" mass="51604">MPSWSKLTLFVAVAAALSPAVEGHRPLKARAFGRRAPAAKKSVIIEMFEWSWDSIAAECTTFIGPAGYGYVQVNPPQEHIQGDSWWTDYQAVSYQLTSKHGNRDQFANMVKTCHSAGVGVIVDTLWNHMSGLDSATGYAGSSFTKYNYPGIYQNQDFHSCRHGINNWNNATEVQTCELAGLADLATETEYVRSRLAQFGNDLLSLDVDGLRLDAAKHMAVGDISNILSRLNKNGKNIYITQEVVFGAGQPVTPNEYTQTGDVQEFRFTDALRDAFTHSSQLSDLQNLDNRGWVPSAQANVLVANHDTERNSGNLNTNSPSNIYVLANIFALAHPYGTPTILSGYSFSLSNTNAGAPNGGAGTCSGNGGANGWICQHRWQAIAGMVGFRNAVGNAAMTSWTAPEGQRIAFGRGALGFVAINNEDSEWSTTFATTLPDGSYCDVVGGSLSNGQCTGSTFAVSGGSFSATVPARGAIAVHAGAKRA</sequence>
<evidence type="ECO:0000313" key="16">
    <source>
        <dbReference type="Proteomes" id="UP000230002"/>
    </source>
</evidence>
<dbReference type="GO" id="GO:0005975">
    <property type="term" value="P:carbohydrate metabolic process"/>
    <property type="evidence" value="ECO:0007669"/>
    <property type="project" value="InterPro"/>
</dbReference>
<evidence type="ECO:0000256" key="11">
    <source>
        <dbReference type="RuleBase" id="RU361134"/>
    </source>
</evidence>
<dbReference type="SMART" id="SM00632">
    <property type="entry name" value="Aamy_C"/>
    <property type="match status" value="1"/>
</dbReference>
<evidence type="ECO:0000256" key="6">
    <source>
        <dbReference type="ARBA" id="ARBA00022801"/>
    </source>
</evidence>
<comment type="caution">
    <text evidence="15">The sequence shown here is derived from an EMBL/GenBank/DDBJ whole genome shotgun (WGS) entry which is preliminary data.</text>
</comment>
<gene>
    <name evidence="15" type="ORF">GSI_04692</name>
</gene>
<evidence type="ECO:0000256" key="9">
    <source>
        <dbReference type="ARBA" id="ARBA00023295"/>
    </source>
</evidence>
<evidence type="ECO:0000256" key="2">
    <source>
        <dbReference type="ARBA" id="ARBA00001913"/>
    </source>
</evidence>
<feature type="domain" description="Alpha-amylase C-terminal" evidence="13">
    <location>
        <begin position="397"/>
        <end position="481"/>
    </location>
</feature>
<dbReference type="Gene3D" id="2.60.40.1180">
    <property type="entry name" value="Golgi alpha-mannosidase II"/>
    <property type="match status" value="1"/>
</dbReference>
<keyword evidence="8 11" id="KW-0119">Carbohydrate metabolism</keyword>
<comment type="cofactor">
    <cofactor evidence="2">
        <name>Ca(2+)</name>
        <dbReference type="ChEBI" id="CHEBI:29108"/>
    </cofactor>
</comment>
<evidence type="ECO:0000256" key="1">
    <source>
        <dbReference type="ARBA" id="ARBA00000548"/>
    </source>
</evidence>
<dbReference type="SUPFAM" id="SSF51011">
    <property type="entry name" value="Glycosyl hydrolase domain"/>
    <property type="match status" value="1"/>
</dbReference>
<accession>A0A2G8SHK1</accession>
<dbReference type="EMBL" id="AYKW01000008">
    <property type="protein sequence ID" value="PIL33242.1"/>
    <property type="molecule type" value="Genomic_DNA"/>
</dbReference>
<dbReference type="InterPro" id="IPR006048">
    <property type="entry name" value="A-amylase/branching_C"/>
</dbReference>
<evidence type="ECO:0000256" key="7">
    <source>
        <dbReference type="ARBA" id="ARBA00022837"/>
    </source>
</evidence>
<protein>
    <recommendedName>
        <fullName evidence="4 11">Alpha-amylase</fullName>
        <ecNumber evidence="4 11">3.2.1.1</ecNumber>
    </recommendedName>
</protein>
<comment type="catalytic activity">
    <reaction evidence="1 11">
        <text>Endohydrolysis of (1-&gt;4)-alpha-D-glucosidic linkages in polysaccharides containing three or more (1-&gt;4)-alpha-linked D-glucose units.</text>
        <dbReference type="EC" id="3.2.1.1"/>
    </reaction>
</comment>
<evidence type="ECO:0000256" key="4">
    <source>
        <dbReference type="ARBA" id="ARBA00012595"/>
    </source>
</evidence>
<dbReference type="PRINTS" id="PR00110">
    <property type="entry name" value="ALPHAAMYLASE"/>
</dbReference>
<dbReference type="Pfam" id="PF00128">
    <property type="entry name" value="Alpha-amylase"/>
    <property type="match status" value="1"/>
</dbReference>
<proteinExistence type="inferred from homology"/>
<comment type="similarity">
    <text evidence="3 10">Belongs to the glycosyl hydrolase 13 family.</text>
</comment>
<feature type="signal peptide" evidence="12">
    <location>
        <begin position="1"/>
        <end position="23"/>
    </location>
</feature>
<dbReference type="EC" id="3.2.1.1" evidence="4 11"/>
<dbReference type="OrthoDB" id="550577at2759"/>
<name>A0A2G8SHK1_9APHY</name>
<dbReference type="SMART" id="SM00642">
    <property type="entry name" value="Aamy"/>
    <property type="match status" value="1"/>
</dbReference>
<dbReference type="SUPFAM" id="SSF51445">
    <property type="entry name" value="(Trans)glycosidases"/>
    <property type="match status" value="1"/>
</dbReference>
<dbReference type="InterPro" id="IPR006047">
    <property type="entry name" value="GH13_cat_dom"/>
</dbReference>
<keyword evidence="12" id="KW-0732">Signal</keyword>
<feature type="chain" id="PRO_5013735373" description="Alpha-amylase" evidence="12">
    <location>
        <begin position="24"/>
        <end position="483"/>
    </location>
</feature>
<evidence type="ECO:0000256" key="12">
    <source>
        <dbReference type="SAM" id="SignalP"/>
    </source>
</evidence>
<dbReference type="InterPro" id="IPR031319">
    <property type="entry name" value="A-amylase_C"/>
</dbReference>
<dbReference type="AlphaFoldDB" id="A0A2G8SHK1"/>
<dbReference type="Proteomes" id="UP000230002">
    <property type="component" value="Unassembled WGS sequence"/>
</dbReference>
<dbReference type="STRING" id="1077348.A0A2G8SHK1"/>
<dbReference type="SMR" id="A0A2G8SHK1"/>
<evidence type="ECO:0000256" key="8">
    <source>
        <dbReference type="ARBA" id="ARBA00023277"/>
    </source>
</evidence>
<dbReference type="Pfam" id="PF02806">
    <property type="entry name" value="Alpha-amylase_C"/>
    <property type="match status" value="1"/>
</dbReference>
<evidence type="ECO:0000259" key="13">
    <source>
        <dbReference type="SMART" id="SM00632"/>
    </source>
</evidence>
<keyword evidence="6 11" id="KW-0378">Hydrolase</keyword>